<reference evidence="3" key="1">
    <citation type="submission" date="2015-10" db="EMBL/GenBank/DDBJ databases">
        <title>Genome of Paenibacillus bovis sp. nov.</title>
        <authorList>
            <person name="Wu Z."/>
            <person name="Gao C."/>
            <person name="Liu Z."/>
            <person name="Zheng H."/>
        </authorList>
    </citation>
    <scope>NUCLEOTIDE SEQUENCE [LARGE SCALE GENOMIC DNA]</scope>
    <source>
        <strain evidence="3">BD3526</strain>
    </source>
</reference>
<protein>
    <submittedName>
        <fullName evidence="2">Uncharacterized protein</fullName>
    </submittedName>
</protein>
<evidence type="ECO:0000313" key="2">
    <source>
        <dbReference type="EMBL" id="ANF97577.1"/>
    </source>
</evidence>
<keyword evidence="3" id="KW-1185">Reference proteome</keyword>
<reference evidence="2 3" key="2">
    <citation type="journal article" date="2016" name="Int. J. Syst. Evol. Microbiol.">
        <title>Paenibacillus bovis sp. nov., isolated from raw yak (Bos grunniens) milk.</title>
        <authorList>
            <person name="Gao C."/>
            <person name="Han J."/>
            <person name="Liu Z."/>
            <person name="Xu X."/>
            <person name="Hang F."/>
            <person name="Wu Z."/>
        </authorList>
    </citation>
    <scope>NUCLEOTIDE SEQUENCE [LARGE SCALE GENOMIC DNA]</scope>
    <source>
        <strain evidence="2 3">BD3526</strain>
    </source>
</reference>
<evidence type="ECO:0000313" key="3">
    <source>
        <dbReference type="Proteomes" id="UP000078148"/>
    </source>
</evidence>
<dbReference type="Pfam" id="PF14440">
    <property type="entry name" value="XOO_2897-deam"/>
    <property type="match status" value="1"/>
</dbReference>
<dbReference type="Proteomes" id="UP000078148">
    <property type="component" value="Chromosome"/>
</dbReference>
<gene>
    <name evidence="2" type="ORF">AR543_17220</name>
</gene>
<accession>A0A172ZJY4</accession>
<dbReference type="KEGG" id="pbv:AR543_17220"/>
<dbReference type="OrthoDB" id="2629547at2"/>
<dbReference type="InterPro" id="IPR032722">
    <property type="entry name" value="Deaminase_XOO_2897"/>
</dbReference>
<dbReference type="EMBL" id="CP013023">
    <property type="protein sequence ID" value="ANF97577.1"/>
    <property type="molecule type" value="Genomic_DNA"/>
</dbReference>
<dbReference type="RefSeq" id="WP_060535677.1">
    <property type="nucleotide sequence ID" value="NZ_CP013023.1"/>
</dbReference>
<feature type="region of interest" description="Disordered" evidence="1">
    <location>
        <begin position="256"/>
        <end position="277"/>
    </location>
</feature>
<dbReference type="STRING" id="1616788.AR543_17220"/>
<proteinExistence type="predicted"/>
<sequence length="456" mass="50668">MATGAPMAGITGAMMMISAGAPVRVSGNTNGGGGSKKGGLLGVLGKLVSTASHLYNTATENEQNARFAMFRALGKVFTQARHISKLITDPKEYIRQVHTEMDHAYRTYQQVPPEIRQYWNARYAAYQAANSKPEYDFSQYHKVFLNGQWYLSKDGKLDQDALRATKAYKEEIKKGTIQSEEAGGQQDIMLEQLNAAEAGYNLWNGQPISEAQFHLMQIDYVMSNVPGIGGFGRGIGINGPVRLPNGMKLPNIKIPKNQLPSKSASASNSSQIPRTGPEWDEYFRSRYGNENVIWQADKNKPKSKIVSTKPAIQVQYGDSDLSAMAKNYRVENKAFDLRNLVVAEVEIDGVRTLKVFESTALPTIKKDGSTELKKVHSEKVLVEEKKAAELNGKTYKVHRVYTEREPCDLGGHSCKKLLAEELPNTEVTYSFEYGTEKKSRDRGNAALAEELKKIEE</sequence>
<evidence type="ECO:0000256" key="1">
    <source>
        <dbReference type="SAM" id="MobiDB-lite"/>
    </source>
</evidence>
<dbReference type="AlphaFoldDB" id="A0A172ZJY4"/>
<name>A0A172ZJY4_9BACL</name>
<organism evidence="2 3">
    <name type="scientific">Paenibacillus bovis</name>
    <dbReference type="NCBI Taxonomy" id="1616788"/>
    <lineage>
        <taxon>Bacteria</taxon>
        <taxon>Bacillati</taxon>
        <taxon>Bacillota</taxon>
        <taxon>Bacilli</taxon>
        <taxon>Bacillales</taxon>
        <taxon>Paenibacillaceae</taxon>
        <taxon>Paenibacillus</taxon>
    </lineage>
</organism>
<feature type="compositionally biased region" description="Low complexity" evidence="1">
    <location>
        <begin position="261"/>
        <end position="270"/>
    </location>
</feature>